<proteinExistence type="predicted"/>
<name>A0A9D4QWA5_DREPO</name>
<reference evidence="1" key="2">
    <citation type="submission" date="2020-11" db="EMBL/GenBank/DDBJ databases">
        <authorList>
            <person name="McCartney M.A."/>
            <person name="Auch B."/>
            <person name="Kono T."/>
            <person name="Mallez S."/>
            <person name="Becker A."/>
            <person name="Gohl D.M."/>
            <person name="Silverstein K.A.T."/>
            <person name="Koren S."/>
            <person name="Bechman K.B."/>
            <person name="Herman A."/>
            <person name="Abrahante J.E."/>
            <person name="Garbe J."/>
        </authorList>
    </citation>
    <scope>NUCLEOTIDE SEQUENCE</scope>
    <source>
        <strain evidence="1">Duluth1</strain>
        <tissue evidence="1">Whole animal</tissue>
    </source>
</reference>
<dbReference type="Proteomes" id="UP000828390">
    <property type="component" value="Unassembled WGS sequence"/>
</dbReference>
<organism evidence="1 2">
    <name type="scientific">Dreissena polymorpha</name>
    <name type="common">Zebra mussel</name>
    <name type="synonym">Mytilus polymorpha</name>
    <dbReference type="NCBI Taxonomy" id="45954"/>
    <lineage>
        <taxon>Eukaryota</taxon>
        <taxon>Metazoa</taxon>
        <taxon>Spiralia</taxon>
        <taxon>Lophotrochozoa</taxon>
        <taxon>Mollusca</taxon>
        <taxon>Bivalvia</taxon>
        <taxon>Autobranchia</taxon>
        <taxon>Heteroconchia</taxon>
        <taxon>Euheterodonta</taxon>
        <taxon>Imparidentia</taxon>
        <taxon>Neoheterodontei</taxon>
        <taxon>Myida</taxon>
        <taxon>Dreissenoidea</taxon>
        <taxon>Dreissenidae</taxon>
        <taxon>Dreissena</taxon>
    </lineage>
</organism>
<comment type="caution">
    <text evidence="1">The sequence shown here is derived from an EMBL/GenBank/DDBJ whole genome shotgun (WGS) entry which is preliminary data.</text>
</comment>
<dbReference type="EMBL" id="JAIWYP010000003">
    <property type="protein sequence ID" value="KAH3844530.1"/>
    <property type="molecule type" value="Genomic_DNA"/>
</dbReference>
<evidence type="ECO:0000313" key="2">
    <source>
        <dbReference type="Proteomes" id="UP000828390"/>
    </source>
</evidence>
<sequence length="129" mass="14961">MSSNYKNSSPVRNQSVIEQPDSHNLQHTSQHDLYVATHLDGFQQQNRRRGRFSTVARKHHKSYVLKGIGLDSELEDCKVAQIVVDTEQAEKIDAGITWPEGISCRPWIQRKEYVRRFRHETNHSSSFAK</sequence>
<evidence type="ECO:0000313" key="1">
    <source>
        <dbReference type="EMBL" id="KAH3844530.1"/>
    </source>
</evidence>
<protein>
    <submittedName>
        <fullName evidence="1">Uncharacterized protein</fullName>
    </submittedName>
</protein>
<keyword evidence="2" id="KW-1185">Reference proteome</keyword>
<dbReference type="AlphaFoldDB" id="A0A9D4QWA5"/>
<gene>
    <name evidence="1" type="ORF">DPMN_086789</name>
</gene>
<reference evidence="1" key="1">
    <citation type="journal article" date="2019" name="bioRxiv">
        <title>The Genome of the Zebra Mussel, Dreissena polymorpha: A Resource for Invasive Species Research.</title>
        <authorList>
            <person name="McCartney M.A."/>
            <person name="Auch B."/>
            <person name="Kono T."/>
            <person name="Mallez S."/>
            <person name="Zhang Y."/>
            <person name="Obille A."/>
            <person name="Becker A."/>
            <person name="Abrahante J.E."/>
            <person name="Garbe J."/>
            <person name="Badalamenti J.P."/>
            <person name="Herman A."/>
            <person name="Mangelson H."/>
            <person name="Liachko I."/>
            <person name="Sullivan S."/>
            <person name="Sone E.D."/>
            <person name="Koren S."/>
            <person name="Silverstein K.A.T."/>
            <person name="Beckman K.B."/>
            <person name="Gohl D.M."/>
        </authorList>
    </citation>
    <scope>NUCLEOTIDE SEQUENCE</scope>
    <source>
        <strain evidence="1">Duluth1</strain>
        <tissue evidence="1">Whole animal</tissue>
    </source>
</reference>
<accession>A0A9D4QWA5</accession>